<gene>
    <name evidence="1" type="ORF">BWI95_19710</name>
</gene>
<evidence type="ECO:0000313" key="1">
    <source>
        <dbReference type="EMBL" id="APZ07114.1"/>
    </source>
</evidence>
<dbReference type="Proteomes" id="UP000187148">
    <property type="component" value="Chromosome"/>
</dbReference>
<sequence length="73" mass="8327">MYVLVIKIKKVILGFETILKFFQSQLLVTRDVFIFIKRGGKSQFHFRLKVVIKGMPNITGKITDVGLGLKMGK</sequence>
<reference evidence="1 2" key="1">
    <citation type="submission" date="2017-01" db="EMBL/GenBank/DDBJ databases">
        <authorList>
            <person name="Cao J.-M."/>
        </authorList>
    </citation>
    <scope>NUCLEOTIDE SEQUENCE [LARGE SCALE GENOMIC DNA]</scope>
    <source>
        <strain evidence="1 2">888-76</strain>
    </source>
</reference>
<dbReference type="KEGG" id="kco:BWI95_19710"/>
<name>A0A807LH25_9ENTR</name>
<protein>
    <submittedName>
        <fullName evidence="1">Uncharacterized protein</fullName>
    </submittedName>
</protein>
<accession>A0A807LH25</accession>
<keyword evidence="2" id="KW-1185">Reference proteome</keyword>
<dbReference type="EMBL" id="CP019445">
    <property type="protein sequence ID" value="APZ07114.1"/>
    <property type="molecule type" value="Genomic_DNA"/>
</dbReference>
<proteinExistence type="predicted"/>
<evidence type="ECO:0000313" key="2">
    <source>
        <dbReference type="Proteomes" id="UP000187148"/>
    </source>
</evidence>
<organism evidence="1 2">
    <name type="scientific">Kosakonia cowanii JCM 10956 = DSM 18146</name>
    <dbReference type="NCBI Taxonomy" id="1300165"/>
    <lineage>
        <taxon>Bacteria</taxon>
        <taxon>Pseudomonadati</taxon>
        <taxon>Pseudomonadota</taxon>
        <taxon>Gammaproteobacteria</taxon>
        <taxon>Enterobacterales</taxon>
        <taxon>Enterobacteriaceae</taxon>
        <taxon>Kosakonia</taxon>
    </lineage>
</organism>
<dbReference type="AlphaFoldDB" id="A0A807LH25"/>